<organism evidence="1 2">
    <name type="scientific">Thanatephorus cucumeris (strain AG1-IA)</name>
    <name type="common">Rice sheath blight fungus</name>
    <name type="synonym">Rhizoctonia solani</name>
    <dbReference type="NCBI Taxonomy" id="983506"/>
    <lineage>
        <taxon>Eukaryota</taxon>
        <taxon>Fungi</taxon>
        <taxon>Dikarya</taxon>
        <taxon>Basidiomycota</taxon>
        <taxon>Agaricomycotina</taxon>
        <taxon>Agaricomycetes</taxon>
        <taxon>Cantharellales</taxon>
        <taxon>Ceratobasidiaceae</taxon>
        <taxon>Rhizoctonia</taxon>
        <taxon>Rhizoctonia solani AG-1</taxon>
    </lineage>
</organism>
<evidence type="ECO:0000313" key="1">
    <source>
        <dbReference type="EMBL" id="ELU37074.1"/>
    </source>
</evidence>
<dbReference type="AlphaFoldDB" id="L8WL40"/>
<protein>
    <submittedName>
        <fullName evidence="1">Uncharacterized protein</fullName>
    </submittedName>
</protein>
<dbReference type="HOGENOM" id="CLU_2122747_0_0_1"/>
<accession>L8WL40</accession>
<gene>
    <name evidence="1" type="ORF">AG1IA_08895</name>
</gene>
<dbReference type="Proteomes" id="UP000011668">
    <property type="component" value="Unassembled WGS sequence"/>
</dbReference>
<proteinExistence type="predicted"/>
<keyword evidence="2" id="KW-1185">Reference proteome</keyword>
<reference evidence="1 2" key="1">
    <citation type="journal article" date="2013" name="Nat. Commun.">
        <title>The evolution and pathogenic mechanisms of the rice sheath blight pathogen.</title>
        <authorList>
            <person name="Zheng A."/>
            <person name="Lin R."/>
            <person name="Xu L."/>
            <person name="Qin P."/>
            <person name="Tang C."/>
            <person name="Ai P."/>
            <person name="Zhang D."/>
            <person name="Liu Y."/>
            <person name="Sun Z."/>
            <person name="Feng H."/>
            <person name="Wang Y."/>
            <person name="Chen Y."/>
            <person name="Liang X."/>
            <person name="Fu R."/>
            <person name="Li Q."/>
            <person name="Zhang J."/>
            <person name="Yu X."/>
            <person name="Xie Z."/>
            <person name="Ding L."/>
            <person name="Guan P."/>
            <person name="Tang J."/>
            <person name="Liang Y."/>
            <person name="Wang S."/>
            <person name="Deng Q."/>
            <person name="Li S."/>
            <person name="Zhu J."/>
            <person name="Wang L."/>
            <person name="Liu H."/>
            <person name="Li P."/>
        </authorList>
    </citation>
    <scope>NUCLEOTIDE SEQUENCE [LARGE SCALE GENOMIC DNA]</scope>
    <source>
        <strain evidence="2">AG-1 IA</strain>
    </source>
</reference>
<sequence length="114" mass="13132">MLPKGNHSEDVFPLVVSLLFNSLRIEYVEISPKFTPDELHKNVRISGYYDMNDHNWFQVFLRETYLGCSNCSRTRNVDPVKPLTLKGALGASYPVIINFIAFPPVQSHPKKFFE</sequence>
<comment type="caution">
    <text evidence="1">The sequence shown here is derived from an EMBL/GenBank/DDBJ whole genome shotgun (WGS) entry which is preliminary data.</text>
</comment>
<name>L8WL40_THACA</name>
<evidence type="ECO:0000313" key="2">
    <source>
        <dbReference type="Proteomes" id="UP000011668"/>
    </source>
</evidence>
<dbReference type="EMBL" id="AFRT01002876">
    <property type="protein sequence ID" value="ELU37074.1"/>
    <property type="molecule type" value="Genomic_DNA"/>
</dbReference>